<dbReference type="PANTHER" id="PTHR33721">
    <property type="entry name" value="TRANSMEMBRANE PROTEIN 255B-LIKE"/>
    <property type="match status" value="1"/>
</dbReference>
<reference evidence="8" key="3">
    <citation type="journal article" date="2014" name="Nature">
        <title>Elephant shark genome provides unique insights into gnathostome evolution.</title>
        <authorList>
            <consortium name="International Elephant Shark Genome Sequencing Consortium"/>
            <person name="Venkatesh B."/>
            <person name="Lee A.P."/>
            <person name="Ravi V."/>
            <person name="Maurya A.K."/>
            <person name="Lian M.M."/>
            <person name="Swann J.B."/>
            <person name="Ohta Y."/>
            <person name="Flajnik M.F."/>
            <person name="Sutoh Y."/>
            <person name="Kasahara M."/>
            <person name="Hoon S."/>
            <person name="Gangu V."/>
            <person name="Roy S.W."/>
            <person name="Irimia M."/>
            <person name="Korzh V."/>
            <person name="Kondrychyn I."/>
            <person name="Lim Z.W."/>
            <person name="Tay B.H."/>
            <person name="Tohari S."/>
            <person name="Kong K.W."/>
            <person name="Ho S."/>
            <person name="Lorente-Galdos B."/>
            <person name="Quilez J."/>
            <person name="Marques-Bonet T."/>
            <person name="Raney B.J."/>
            <person name="Ingham P.W."/>
            <person name="Tay A."/>
            <person name="Hillier L.W."/>
            <person name="Minx P."/>
            <person name="Boehm T."/>
            <person name="Wilson R.K."/>
            <person name="Brenner S."/>
            <person name="Warren W.C."/>
        </authorList>
    </citation>
    <scope>NUCLEOTIDE SEQUENCE [LARGE SCALE GENOMIC DNA]</scope>
</reference>
<keyword evidence="4 6" id="KW-1133">Transmembrane helix</keyword>
<sequence length="323" mass="36121">MTETQPTYGENLSQLHLDVFELLMKRKKRVVWLASILLLLSLLIIAVGIYTTTRTENISIIGYASGIILAFGSFLGLLGLFLEENRKQLLIAAIIFLSFGVTASFLCVIVDGVFTAITIDLRPLHIGRCQHYSSGQNYIYENYLASVPCQSLTESCSLNVRSNTCYCCDLYDCANGGYLDNYFEFVGVKSCQDVHFVYILIWLVTTLNLTAFLLGIITTAFLGSFKNMKGSLIGHDVNMHLFNIQKLRYKFSEQAALSPTAPLLPQEERMDNMQQRRSMQYMAIPVAASMPSCNFDKATMDGNPPPFASLYNPLPEKLSGYPI</sequence>
<dbReference type="InParanoid" id="A0A4W3IA82"/>
<dbReference type="Ensembl" id="ENSCMIT00000018209.1">
    <property type="protein sequence ID" value="ENSCMIP00000017869.1"/>
    <property type="gene ID" value="ENSCMIG00000008474.1"/>
</dbReference>
<reference evidence="7" key="4">
    <citation type="submission" date="2025-08" db="UniProtKB">
        <authorList>
            <consortium name="Ensembl"/>
        </authorList>
    </citation>
    <scope>IDENTIFICATION</scope>
</reference>
<evidence type="ECO:0000256" key="6">
    <source>
        <dbReference type="SAM" id="Phobius"/>
    </source>
</evidence>
<evidence type="ECO:0000313" key="8">
    <source>
        <dbReference type="Proteomes" id="UP000314986"/>
    </source>
</evidence>
<dbReference type="Pfam" id="PF14967">
    <property type="entry name" value="FAM70"/>
    <property type="match status" value="1"/>
</dbReference>
<organism evidence="7 8">
    <name type="scientific">Callorhinchus milii</name>
    <name type="common">Ghost shark</name>
    <dbReference type="NCBI Taxonomy" id="7868"/>
    <lineage>
        <taxon>Eukaryota</taxon>
        <taxon>Metazoa</taxon>
        <taxon>Chordata</taxon>
        <taxon>Craniata</taxon>
        <taxon>Vertebrata</taxon>
        <taxon>Chondrichthyes</taxon>
        <taxon>Holocephali</taxon>
        <taxon>Chimaeriformes</taxon>
        <taxon>Callorhinchidae</taxon>
        <taxon>Callorhinchus</taxon>
    </lineage>
</organism>
<feature type="transmembrane region" description="Helical" evidence="6">
    <location>
        <begin position="58"/>
        <end position="82"/>
    </location>
</feature>
<feature type="transmembrane region" description="Helical" evidence="6">
    <location>
        <begin position="89"/>
        <end position="114"/>
    </location>
</feature>
<keyword evidence="5 6" id="KW-0472">Membrane</keyword>
<evidence type="ECO:0000313" key="7">
    <source>
        <dbReference type="Ensembl" id="ENSCMIP00000017869.1"/>
    </source>
</evidence>
<reference evidence="8" key="2">
    <citation type="journal article" date="2007" name="PLoS Biol.">
        <title>Survey sequencing and comparative analysis of the elephant shark (Callorhinchus milii) genome.</title>
        <authorList>
            <person name="Venkatesh B."/>
            <person name="Kirkness E.F."/>
            <person name="Loh Y.H."/>
            <person name="Halpern A.L."/>
            <person name="Lee A.P."/>
            <person name="Johnson J."/>
            <person name="Dandona N."/>
            <person name="Viswanathan L.D."/>
            <person name="Tay A."/>
            <person name="Venter J.C."/>
            <person name="Strausberg R.L."/>
            <person name="Brenner S."/>
        </authorList>
    </citation>
    <scope>NUCLEOTIDE SEQUENCE [LARGE SCALE GENOMIC DNA]</scope>
</reference>
<feature type="transmembrane region" description="Helical" evidence="6">
    <location>
        <begin position="196"/>
        <end position="222"/>
    </location>
</feature>
<protein>
    <submittedName>
        <fullName evidence="7">Transmembrane protein 255B-like</fullName>
    </submittedName>
</protein>
<reference evidence="8" key="1">
    <citation type="journal article" date="2006" name="Science">
        <title>Ancient noncoding elements conserved in the human genome.</title>
        <authorList>
            <person name="Venkatesh B."/>
            <person name="Kirkness E.F."/>
            <person name="Loh Y.H."/>
            <person name="Halpern A.L."/>
            <person name="Lee A.P."/>
            <person name="Johnson J."/>
            <person name="Dandona N."/>
            <person name="Viswanathan L.D."/>
            <person name="Tay A."/>
            <person name="Venter J.C."/>
            <person name="Strausberg R.L."/>
            <person name="Brenner S."/>
        </authorList>
    </citation>
    <scope>NUCLEOTIDE SEQUENCE [LARGE SCALE GENOMIC DNA]</scope>
</reference>
<dbReference type="AlphaFoldDB" id="A0A4W3IA82"/>
<evidence type="ECO:0000256" key="5">
    <source>
        <dbReference type="ARBA" id="ARBA00023136"/>
    </source>
</evidence>
<dbReference type="InterPro" id="IPR028014">
    <property type="entry name" value="TMEM255"/>
</dbReference>
<reference evidence="7" key="5">
    <citation type="submission" date="2025-09" db="UniProtKB">
        <authorList>
            <consortium name="Ensembl"/>
        </authorList>
    </citation>
    <scope>IDENTIFICATION</scope>
</reference>
<proteinExistence type="inferred from homology"/>
<comment type="subcellular location">
    <subcellularLocation>
        <location evidence="1">Membrane</location>
        <topology evidence="1">Multi-pass membrane protein</topology>
    </subcellularLocation>
</comment>
<dbReference type="OMA" id="GRCQYYT"/>
<evidence type="ECO:0000256" key="2">
    <source>
        <dbReference type="ARBA" id="ARBA00007903"/>
    </source>
</evidence>
<evidence type="ECO:0000256" key="1">
    <source>
        <dbReference type="ARBA" id="ARBA00004141"/>
    </source>
</evidence>
<keyword evidence="3 6" id="KW-0812">Transmembrane</keyword>
<dbReference type="GO" id="GO:0016020">
    <property type="term" value="C:membrane"/>
    <property type="evidence" value="ECO:0007669"/>
    <property type="project" value="UniProtKB-SubCell"/>
</dbReference>
<dbReference type="STRING" id="7868.ENSCMIP00000017869"/>
<evidence type="ECO:0000256" key="4">
    <source>
        <dbReference type="ARBA" id="ARBA00022989"/>
    </source>
</evidence>
<name>A0A4W3IA82_CALMI</name>
<keyword evidence="8" id="KW-1185">Reference proteome</keyword>
<dbReference type="PANTHER" id="PTHR33721:SF4">
    <property type="entry name" value="TRANSMEMBRANE PROTEIN 255B"/>
    <property type="match status" value="1"/>
</dbReference>
<accession>A0A4W3IA82</accession>
<evidence type="ECO:0000256" key="3">
    <source>
        <dbReference type="ARBA" id="ARBA00022692"/>
    </source>
</evidence>
<feature type="transmembrane region" description="Helical" evidence="6">
    <location>
        <begin position="30"/>
        <end position="52"/>
    </location>
</feature>
<comment type="similarity">
    <text evidence="2">Belongs to the TMEM255 family.</text>
</comment>
<dbReference type="Proteomes" id="UP000314986">
    <property type="component" value="Unassembled WGS sequence"/>
</dbReference>
<dbReference type="GeneTree" id="ENSGT00940000160889"/>